<gene>
    <name evidence="2" type="ORF">QYE76_019797</name>
</gene>
<proteinExistence type="predicted"/>
<feature type="compositionally biased region" description="Low complexity" evidence="1">
    <location>
        <begin position="166"/>
        <end position="177"/>
    </location>
</feature>
<sequence>MPGPGLEDGLAVVEAATAGTSKAAPFFEDDGGGVSEAEGRAAGCRHGLEPGFDVVDTNKVSPFVRGQDDEGASQVDGSFTGRREARGGVMAPALDLSTNKMEPFSSSDVVGDTSGSGRGSYARRCDDRVTPSFDPQLPNATQTTVTVLENRSAVTQDFTSKQQATSRSPRSSMPESMGNLSPITEIILSWKLNDIMDDNLYRDKVTFPL</sequence>
<keyword evidence="3" id="KW-1185">Reference proteome</keyword>
<evidence type="ECO:0000313" key="3">
    <source>
        <dbReference type="Proteomes" id="UP001231189"/>
    </source>
</evidence>
<feature type="compositionally biased region" description="Low complexity" evidence="1">
    <location>
        <begin position="105"/>
        <end position="115"/>
    </location>
</feature>
<feature type="region of interest" description="Disordered" evidence="1">
    <location>
        <begin position="151"/>
        <end position="178"/>
    </location>
</feature>
<feature type="region of interest" description="Disordered" evidence="1">
    <location>
        <begin position="99"/>
        <end position="138"/>
    </location>
</feature>
<dbReference type="AlphaFoldDB" id="A0AAD8R3J2"/>
<organism evidence="2 3">
    <name type="scientific">Lolium multiflorum</name>
    <name type="common">Italian ryegrass</name>
    <name type="synonym">Lolium perenne subsp. multiflorum</name>
    <dbReference type="NCBI Taxonomy" id="4521"/>
    <lineage>
        <taxon>Eukaryota</taxon>
        <taxon>Viridiplantae</taxon>
        <taxon>Streptophyta</taxon>
        <taxon>Embryophyta</taxon>
        <taxon>Tracheophyta</taxon>
        <taxon>Spermatophyta</taxon>
        <taxon>Magnoliopsida</taxon>
        <taxon>Liliopsida</taxon>
        <taxon>Poales</taxon>
        <taxon>Poaceae</taxon>
        <taxon>BOP clade</taxon>
        <taxon>Pooideae</taxon>
        <taxon>Poodae</taxon>
        <taxon>Poeae</taxon>
        <taxon>Poeae Chloroplast Group 2 (Poeae type)</taxon>
        <taxon>Loliodinae</taxon>
        <taxon>Loliinae</taxon>
        <taxon>Lolium</taxon>
    </lineage>
</organism>
<comment type="caution">
    <text evidence="2">The sequence shown here is derived from an EMBL/GenBank/DDBJ whole genome shotgun (WGS) entry which is preliminary data.</text>
</comment>
<name>A0AAD8R3J2_LOLMU</name>
<dbReference type="EMBL" id="JAUUTY010000006">
    <property type="protein sequence ID" value="KAK1614280.1"/>
    <property type="molecule type" value="Genomic_DNA"/>
</dbReference>
<dbReference type="Proteomes" id="UP001231189">
    <property type="component" value="Unassembled WGS sequence"/>
</dbReference>
<feature type="compositionally biased region" description="Polar residues" evidence="1">
    <location>
        <begin position="151"/>
        <end position="165"/>
    </location>
</feature>
<accession>A0AAD8R3J2</accession>
<reference evidence="2" key="1">
    <citation type="submission" date="2023-07" db="EMBL/GenBank/DDBJ databases">
        <title>A chromosome-level genome assembly of Lolium multiflorum.</title>
        <authorList>
            <person name="Chen Y."/>
            <person name="Copetti D."/>
            <person name="Kolliker R."/>
            <person name="Studer B."/>
        </authorList>
    </citation>
    <scope>NUCLEOTIDE SEQUENCE</scope>
    <source>
        <strain evidence="2">02402/16</strain>
        <tissue evidence="2">Leaf</tissue>
    </source>
</reference>
<protein>
    <submittedName>
        <fullName evidence="2">Uncharacterized protein</fullName>
    </submittedName>
</protein>
<evidence type="ECO:0000313" key="2">
    <source>
        <dbReference type="EMBL" id="KAK1614280.1"/>
    </source>
</evidence>
<evidence type="ECO:0000256" key="1">
    <source>
        <dbReference type="SAM" id="MobiDB-lite"/>
    </source>
</evidence>